<dbReference type="OrthoDB" id="6287866at2759"/>
<comment type="caution">
    <text evidence="2">The sequence shown here is derived from an EMBL/GenBank/DDBJ whole genome shotgun (WGS) entry which is preliminary data.</text>
</comment>
<reference evidence="2" key="1">
    <citation type="submission" date="2019-05" db="EMBL/GenBank/DDBJ databases">
        <title>Annotation for the trematode Paragonimus heterotremus.</title>
        <authorList>
            <person name="Choi Y.-J."/>
        </authorList>
    </citation>
    <scope>NUCLEOTIDE SEQUENCE</scope>
    <source>
        <strain evidence="2">LC</strain>
    </source>
</reference>
<accession>A0A8J4T279</accession>
<gene>
    <name evidence="2" type="ORF">PHET_04222</name>
</gene>
<keyword evidence="1" id="KW-0812">Transmembrane</keyword>
<dbReference type="AlphaFoldDB" id="A0A8J4T279"/>
<keyword evidence="3" id="KW-1185">Reference proteome</keyword>
<evidence type="ECO:0000313" key="2">
    <source>
        <dbReference type="EMBL" id="KAF5402485.1"/>
    </source>
</evidence>
<keyword evidence="1" id="KW-0472">Membrane</keyword>
<name>A0A8J4T279_9TREM</name>
<protein>
    <submittedName>
        <fullName evidence="2">Uncharacterized protein</fullName>
    </submittedName>
</protein>
<keyword evidence="1" id="KW-1133">Transmembrane helix</keyword>
<sequence>MKIYFEKVTTTQAECIQAELVIYRPKYLTSIDLTLPGNGPAGKTLAKIAEGPQFTKYKALGFFFNDYATLSATNVTYIRPVDLPQNVHIDYATIVTEFRCTRYNQTVGSVVGSTIFERDFSYSTFVAVSDKGEQIGDLGMKNVNTIKDCQITVSDVANPTTLPQDIRRSVGSGWLPAIRSEPFQKYTGITVTFGRLTTVYYLMATVNGTDKLRLLDIYATLDGYVYRFIEQVPLVYLQTSASSMLLERPLTTRGIRLVDKTYQNGSSLSPITIEIYGTTNMTDINTFDLGPSVSQVLSYSPSKNLLFGLGPERNQQSLLLSNDMGKQWVSVNRFAYTALLEHVVDLVNATAIPWTVIVGLFDSNTKGVQCVAYTAGPFQKITSSEASSKNKRVKTGDPVVVVVVVVVAAAAAAAAAATAAAAAVI</sequence>
<dbReference type="Proteomes" id="UP000748531">
    <property type="component" value="Unassembled WGS sequence"/>
</dbReference>
<organism evidence="2 3">
    <name type="scientific">Paragonimus heterotremus</name>
    <dbReference type="NCBI Taxonomy" id="100268"/>
    <lineage>
        <taxon>Eukaryota</taxon>
        <taxon>Metazoa</taxon>
        <taxon>Spiralia</taxon>
        <taxon>Lophotrochozoa</taxon>
        <taxon>Platyhelminthes</taxon>
        <taxon>Trematoda</taxon>
        <taxon>Digenea</taxon>
        <taxon>Plagiorchiida</taxon>
        <taxon>Troglotremata</taxon>
        <taxon>Troglotrematidae</taxon>
        <taxon>Paragonimus</taxon>
    </lineage>
</organism>
<feature type="transmembrane region" description="Helical" evidence="1">
    <location>
        <begin position="399"/>
        <end position="424"/>
    </location>
</feature>
<proteinExistence type="predicted"/>
<evidence type="ECO:0000313" key="3">
    <source>
        <dbReference type="Proteomes" id="UP000748531"/>
    </source>
</evidence>
<evidence type="ECO:0000256" key="1">
    <source>
        <dbReference type="SAM" id="Phobius"/>
    </source>
</evidence>
<dbReference type="Gene3D" id="2.60.120.260">
    <property type="entry name" value="Galactose-binding domain-like"/>
    <property type="match status" value="1"/>
</dbReference>
<dbReference type="EMBL" id="LUCH01001784">
    <property type="protein sequence ID" value="KAF5402485.1"/>
    <property type="molecule type" value="Genomic_DNA"/>
</dbReference>